<dbReference type="EMBL" id="ASHM01090943">
    <property type="protein sequence ID" value="PNX63627.1"/>
    <property type="molecule type" value="Genomic_DNA"/>
</dbReference>
<feature type="non-terminal residue" evidence="2">
    <location>
        <position position="288"/>
    </location>
</feature>
<proteinExistence type="predicted"/>
<dbReference type="AlphaFoldDB" id="A0A2K3KBF8"/>
<evidence type="ECO:0000256" key="1">
    <source>
        <dbReference type="SAM" id="MobiDB-lite"/>
    </source>
</evidence>
<feature type="compositionally biased region" description="Basic residues" evidence="1">
    <location>
        <begin position="270"/>
        <end position="279"/>
    </location>
</feature>
<organism evidence="2 3">
    <name type="scientific">Trifolium pratense</name>
    <name type="common">Red clover</name>
    <dbReference type="NCBI Taxonomy" id="57577"/>
    <lineage>
        <taxon>Eukaryota</taxon>
        <taxon>Viridiplantae</taxon>
        <taxon>Streptophyta</taxon>
        <taxon>Embryophyta</taxon>
        <taxon>Tracheophyta</taxon>
        <taxon>Spermatophyta</taxon>
        <taxon>Magnoliopsida</taxon>
        <taxon>eudicotyledons</taxon>
        <taxon>Gunneridae</taxon>
        <taxon>Pentapetalae</taxon>
        <taxon>rosids</taxon>
        <taxon>fabids</taxon>
        <taxon>Fabales</taxon>
        <taxon>Fabaceae</taxon>
        <taxon>Papilionoideae</taxon>
        <taxon>50 kb inversion clade</taxon>
        <taxon>NPAAA clade</taxon>
        <taxon>Hologalegina</taxon>
        <taxon>IRL clade</taxon>
        <taxon>Trifolieae</taxon>
        <taxon>Trifolium</taxon>
    </lineage>
</organism>
<sequence length="288" mass="32420">YGIPLKAWNEQFFKLCVFDCGRYLRTDGCSVDKDRLDFARVLIATTDLDIINRVETVLVDGNQVKVKIVEEWGYALGEDMCLFEEEVESEGAQSVCGEGQIDPEARRNVDMMVNLFTDGVRDEGFDVIQGMDVEKPLDKLDVALSSEGETEAEVERGSKISSNLRPGPHGEFGNQGVHTDLTPFKTEAQARHSIRSRRSKRTNSCPPEVKRSVISGPWSLEWLNDQNHGEAGVIFSVCKKGKKGHHHGKSLNKFGHQEPRRRKEGGLLRHPLHSLKKVARMPSKDRHE</sequence>
<dbReference type="PANTHER" id="PTHR34427">
    <property type="entry name" value="DUF4283 DOMAIN PROTEIN"/>
    <property type="match status" value="1"/>
</dbReference>
<feature type="compositionally biased region" description="Basic residues" evidence="1">
    <location>
        <begin position="192"/>
        <end position="201"/>
    </location>
</feature>
<evidence type="ECO:0000313" key="2">
    <source>
        <dbReference type="EMBL" id="PNX63627.1"/>
    </source>
</evidence>
<accession>A0A2K3KBF8</accession>
<feature type="region of interest" description="Disordered" evidence="1">
    <location>
        <begin position="242"/>
        <end position="288"/>
    </location>
</feature>
<reference evidence="2 3" key="1">
    <citation type="journal article" date="2014" name="Am. J. Bot.">
        <title>Genome assembly and annotation for red clover (Trifolium pratense; Fabaceae).</title>
        <authorList>
            <person name="Istvanek J."/>
            <person name="Jaros M."/>
            <person name="Krenek A."/>
            <person name="Repkova J."/>
        </authorList>
    </citation>
    <scope>NUCLEOTIDE SEQUENCE [LARGE SCALE GENOMIC DNA]</scope>
    <source>
        <strain evidence="3">cv. Tatra</strain>
        <tissue evidence="2">Young leaves</tissue>
    </source>
</reference>
<comment type="caution">
    <text evidence="2">The sequence shown here is derived from an EMBL/GenBank/DDBJ whole genome shotgun (WGS) entry which is preliminary data.</text>
</comment>
<feature type="non-terminal residue" evidence="2">
    <location>
        <position position="1"/>
    </location>
</feature>
<dbReference type="Proteomes" id="UP000236291">
    <property type="component" value="Unassembled WGS sequence"/>
</dbReference>
<name>A0A2K3KBF8_TRIPR</name>
<protein>
    <submittedName>
        <fullName evidence="2">Putative sulfate transporter</fullName>
    </submittedName>
</protein>
<feature type="region of interest" description="Disordered" evidence="1">
    <location>
        <begin position="146"/>
        <end position="209"/>
    </location>
</feature>
<evidence type="ECO:0000313" key="3">
    <source>
        <dbReference type="Proteomes" id="UP000236291"/>
    </source>
</evidence>
<reference evidence="2 3" key="2">
    <citation type="journal article" date="2017" name="Front. Plant Sci.">
        <title>Gene Classification and Mining of Molecular Markers Useful in Red Clover (Trifolium pratense) Breeding.</title>
        <authorList>
            <person name="Istvanek J."/>
            <person name="Dluhosova J."/>
            <person name="Dluhos P."/>
            <person name="Patkova L."/>
            <person name="Nedelnik J."/>
            <person name="Repkova J."/>
        </authorList>
    </citation>
    <scope>NUCLEOTIDE SEQUENCE [LARGE SCALE GENOMIC DNA]</scope>
    <source>
        <strain evidence="3">cv. Tatra</strain>
        <tissue evidence="2">Young leaves</tissue>
    </source>
</reference>
<dbReference type="PANTHER" id="PTHR34427:SF5">
    <property type="entry name" value="DUF4283 DOMAIN-CONTAINING PROTEIN"/>
    <property type="match status" value="1"/>
</dbReference>
<gene>
    <name evidence="2" type="ORF">L195_g053598</name>
</gene>